<evidence type="ECO:0000256" key="4">
    <source>
        <dbReference type="ARBA" id="ARBA00022692"/>
    </source>
</evidence>
<dbReference type="Pfam" id="PF00482">
    <property type="entry name" value="T2SSF"/>
    <property type="match status" value="2"/>
</dbReference>
<dbReference type="GO" id="GO:0005886">
    <property type="term" value="C:plasma membrane"/>
    <property type="evidence" value="ECO:0007669"/>
    <property type="project" value="UniProtKB-SubCell"/>
</dbReference>
<dbReference type="AlphaFoldDB" id="A0A2M6WIM8"/>
<proteinExistence type="inferred from homology"/>
<feature type="transmembrane region" description="Helical" evidence="7">
    <location>
        <begin position="377"/>
        <end position="401"/>
    </location>
</feature>
<dbReference type="InterPro" id="IPR042094">
    <property type="entry name" value="T2SS_GspF_sf"/>
</dbReference>
<evidence type="ECO:0000256" key="3">
    <source>
        <dbReference type="ARBA" id="ARBA00022475"/>
    </source>
</evidence>
<evidence type="ECO:0000313" key="9">
    <source>
        <dbReference type="EMBL" id="PIT92613.1"/>
    </source>
</evidence>
<keyword evidence="6 7" id="KW-0472">Membrane</keyword>
<evidence type="ECO:0000256" key="1">
    <source>
        <dbReference type="ARBA" id="ARBA00004651"/>
    </source>
</evidence>
<feature type="domain" description="Type II secretion system protein GspF" evidence="8">
    <location>
        <begin position="70"/>
        <end position="192"/>
    </location>
</feature>
<comment type="subcellular location">
    <subcellularLocation>
        <location evidence="1">Cell membrane</location>
        <topology evidence="1">Multi-pass membrane protein</topology>
    </subcellularLocation>
</comment>
<gene>
    <name evidence="9" type="ORF">COU08_01290</name>
</gene>
<evidence type="ECO:0000256" key="6">
    <source>
        <dbReference type="ARBA" id="ARBA00023136"/>
    </source>
</evidence>
<comment type="similarity">
    <text evidence="2">Belongs to the GSP F family.</text>
</comment>
<dbReference type="InterPro" id="IPR018076">
    <property type="entry name" value="T2SS_GspF_dom"/>
</dbReference>
<keyword evidence="4 7" id="KW-0812">Transmembrane</keyword>
<feature type="domain" description="Type II secretion system protein GspF" evidence="8">
    <location>
        <begin position="273"/>
        <end position="396"/>
    </location>
</feature>
<dbReference type="PANTHER" id="PTHR30012:SF0">
    <property type="entry name" value="TYPE II SECRETION SYSTEM PROTEIN F-RELATED"/>
    <property type="match status" value="1"/>
</dbReference>
<evidence type="ECO:0000256" key="7">
    <source>
        <dbReference type="SAM" id="Phobius"/>
    </source>
</evidence>
<evidence type="ECO:0000313" key="10">
    <source>
        <dbReference type="Proteomes" id="UP000228635"/>
    </source>
</evidence>
<reference evidence="10" key="1">
    <citation type="submission" date="2017-09" db="EMBL/GenBank/DDBJ databases">
        <title>Depth-based differentiation of microbial function through sediment-hosted aquifers and enrichment of novel symbionts in the deep terrestrial subsurface.</title>
        <authorList>
            <person name="Probst A.J."/>
            <person name="Ladd B."/>
            <person name="Jarett J.K."/>
            <person name="Geller-Mcgrath D.E."/>
            <person name="Sieber C.M.K."/>
            <person name="Emerson J.B."/>
            <person name="Anantharaman K."/>
            <person name="Thomas B.C."/>
            <person name="Malmstrom R."/>
            <person name="Stieglmeier M."/>
            <person name="Klingl A."/>
            <person name="Woyke T."/>
            <person name="Ryan C.M."/>
            <person name="Banfield J.F."/>
        </authorList>
    </citation>
    <scope>NUCLEOTIDE SEQUENCE [LARGE SCALE GENOMIC DNA]</scope>
</reference>
<feature type="transmembrane region" description="Helical" evidence="7">
    <location>
        <begin position="165"/>
        <end position="191"/>
    </location>
</feature>
<evidence type="ECO:0000256" key="2">
    <source>
        <dbReference type="ARBA" id="ARBA00005745"/>
    </source>
</evidence>
<dbReference type="Proteomes" id="UP000228635">
    <property type="component" value="Unassembled WGS sequence"/>
</dbReference>
<protein>
    <recommendedName>
        <fullName evidence="8">Type II secretion system protein GspF domain-containing protein</fullName>
    </recommendedName>
</protein>
<organism evidence="9 10">
    <name type="scientific">Candidatus Harrisonbacteria bacterium CG10_big_fil_rev_8_21_14_0_10_42_17</name>
    <dbReference type="NCBI Taxonomy" id="1974584"/>
    <lineage>
        <taxon>Bacteria</taxon>
        <taxon>Candidatus Harrisoniibacteriota</taxon>
    </lineage>
</organism>
<keyword evidence="5 7" id="KW-1133">Transmembrane helix</keyword>
<comment type="caution">
    <text evidence="9">The sequence shown here is derived from an EMBL/GenBank/DDBJ whole genome shotgun (WGS) entry which is preliminary data.</text>
</comment>
<name>A0A2M6WIM8_9BACT</name>
<dbReference type="PRINTS" id="PR00812">
    <property type="entry name" value="BCTERIALGSPF"/>
</dbReference>
<dbReference type="PANTHER" id="PTHR30012">
    <property type="entry name" value="GENERAL SECRETION PATHWAY PROTEIN"/>
    <property type="match status" value="1"/>
</dbReference>
<keyword evidence="3" id="KW-1003">Cell membrane</keyword>
<accession>A0A2M6WIM8</accession>
<sequence>MNFHYKAARPDGKIVDGNQEAHSPLEVLTSLGTQGLRPISIKALSGLEQKGIGSKIFGQRITVVDKIFLTKYLGLMLRVGTDLFKAIDILIADFEKPVVKALLIEVRGALEKGQPFYSTFARYPKFFSPVFINLVKAGETSGNLEQVFNQLTVTLEKQKSLRSRLIGAFVYPVMLLVLAFIILLFLVTFAIPKIAGVFEGGGFNPPLFSRVVFALGNFLNAHIIITLLVVFGTIVGGAFFLFRSAAGHRFIQWTLNTTPVIKTLIRKLAIQRFATTLGSLMKSGLPILDALEITADAVGHEETGNGLRRIARQGISRGSTIGDAFRKEAIFPSVVTNLVAISERAGHLGEILDTLAEFYESEIDGQIKTVVSFVEPIMLLGIGLVVGLIALSIIVPIYQLVGQF</sequence>
<dbReference type="EMBL" id="PFBA01000013">
    <property type="protein sequence ID" value="PIT92613.1"/>
    <property type="molecule type" value="Genomic_DNA"/>
</dbReference>
<evidence type="ECO:0000259" key="8">
    <source>
        <dbReference type="Pfam" id="PF00482"/>
    </source>
</evidence>
<dbReference type="InterPro" id="IPR003004">
    <property type="entry name" value="GspF/PilC"/>
</dbReference>
<dbReference type="Gene3D" id="1.20.81.30">
    <property type="entry name" value="Type II secretion system (T2SS), domain F"/>
    <property type="match status" value="2"/>
</dbReference>
<evidence type="ECO:0000256" key="5">
    <source>
        <dbReference type="ARBA" id="ARBA00022989"/>
    </source>
</evidence>
<feature type="transmembrane region" description="Helical" evidence="7">
    <location>
        <begin position="211"/>
        <end position="242"/>
    </location>
</feature>